<accession>A0A552IVI3</accession>
<dbReference type="EMBL" id="SFAV01000162">
    <property type="protein sequence ID" value="TRU87505.1"/>
    <property type="molecule type" value="Genomic_DNA"/>
</dbReference>
<organism evidence="3 4">
    <name type="scientific">Microcystis novacekii Mn_MB_F_20050700_S1D</name>
    <dbReference type="NCBI Taxonomy" id="2486266"/>
    <lineage>
        <taxon>Bacteria</taxon>
        <taxon>Bacillati</taxon>
        <taxon>Cyanobacteriota</taxon>
        <taxon>Cyanophyceae</taxon>
        <taxon>Oscillatoriophycideae</taxon>
        <taxon>Chroococcales</taxon>
        <taxon>Microcystaceae</taxon>
        <taxon>Microcystis</taxon>
    </lineage>
</organism>
<dbReference type="InterPro" id="IPR019262">
    <property type="entry name" value="DUF2272"/>
</dbReference>
<evidence type="ECO:0000313" key="4">
    <source>
        <dbReference type="Proteomes" id="UP000319191"/>
    </source>
</evidence>
<evidence type="ECO:0000313" key="3">
    <source>
        <dbReference type="EMBL" id="TRU87505.1"/>
    </source>
</evidence>
<protein>
    <submittedName>
        <fullName evidence="3">DUF2272 domain-containing protein</fullName>
    </submittedName>
</protein>
<dbReference type="Proteomes" id="UP000319191">
    <property type="component" value="Unassembled WGS sequence"/>
</dbReference>
<sequence length="249" mass="28022">MKLFNTLIAGGLLTLSFLVIPVATKAQTFQEKVAENAVKEWQNFHNPPIVVRSKADTEIRRDTGTAERPLEYAQCNIVNRYWRSVETPPRVDFCRLPRIADETRGGWDNYPWSAAFISFIMKQSGAGNQFKYSVRHATYIVDAVKNRDNPNASFRGYPIDWIRPSVGDLICAPRGENAGLTYPQIIDKGDFKSHCDIVVAKNNNQLEVIGGNVGDSVAKTIVSLDAQGHIKVTEPNFRPWFVVIKNNLR</sequence>
<feature type="chain" id="PRO_5021717261" evidence="1">
    <location>
        <begin position="26"/>
        <end position="249"/>
    </location>
</feature>
<proteinExistence type="predicted"/>
<feature type="signal peptide" evidence="1">
    <location>
        <begin position="1"/>
        <end position="25"/>
    </location>
</feature>
<comment type="caution">
    <text evidence="3">The sequence shown here is derived from an EMBL/GenBank/DDBJ whole genome shotgun (WGS) entry which is preliminary data.</text>
</comment>
<dbReference type="Pfam" id="PF10030">
    <property type="entry name" value="DUF2272"/>
    <property type="match status" value="1"/>
</dbReference>
<feature type="domain" description="DUF2272" evidence="2">
    <location>
        <begin position="105"/>
        <end position="245"/>
    </location>
</feature>
<dbReference type="AlphaFoldDB" id="A0A552IVI3"/>
<keyword evidence="1" id="KW-0732">Signal</keyword>
<evidence type="ECO:0000256" key="1">
    <source>
        <dbReference type="SAM" id="SignalP"/>
    </source>
</evidence>
<evidence type="ECO:0000259" key="2">
    <source>
        <dbReference type="Pfam" id="PF10030"/>
    </source>
</evidence>
<reference evidence="3 4" key="1">
    <citation type="submission" date="2019-01" db="EMBL/GenBank/DDBJ databases">
        <title>Coherence of Microcystis species and biogeography revealed through population genomics.</title>
        <authorList>
            <person name="Perez-Carrascal O.M."/>
            <person name="Terrat Y."/>
            <person name="Giani A."/>
            <person name="Fortin N."/>
            <person name="Tromas N."/>
            <person name="Shapiro B.J."/>
        </authorList>
    </citation>
    <scope>NUCLEOTIDE SEQUENCE [LARGE SCALE GENOMIC DNA]</scope>
    <source>
        <strain evidence="3">Mn_MB_F_20050700_S1D</strain>
    </source>
</reference>
<gene>
    <name evidence="3" type="ORF">EWV54_12390</name>
</gene>
<name>A0A552IVI3_9CHRO</name>